<proteinExistence type="predicted"/>
<dbReference type="Gene3D" id="3.40.50.150">
    <property type="entry name" value="Vaccinia Virus protein VP39"/>
    <property type="match status" value="1"/>
</dbReference>
<dbReference type="SUPFAM" id="SSF53335">
    <property type="entry name" value="S-adenosyl-L-methionine-dependent methyltransferases"/>
    <property type="match status" value="1"/>
</dbReference>
<evidence type="ECO:0000313" key="2">
    <source>
        <dbReference type="EMBL" id="OYN88443.1"/>
    </source>
</evidence>
<gene>
    <name evidence="2" type="ORF">CGZ92_04175</name>
</gene>
<dbReference type="RefSeq" id="WP_094450135.1">
    <property type="nucleotide sequence ID" value="NZ_NMVI01000012.1"/>
</dbReference>
<evidence type="ECO:0000313" key="3">
    <source>
        <dbReference type="Proteomes" id="UP000216533"/>
    </source>
</evidence>
<dbReference type="CDD" id="cd02440">
    <property type="entry name" value="AdoMet_MTases"/>
    <property type="match status" value="1"/>
</dbReference>
<dbReference type="GO" id="GO:0008757">
    <property type="term" value="F:S-adenosylmethionine-dependent methyltransferase activity"/>
    <property type="evidence" value="ECO:0007669"/>
    <property type="project" value="InterPro"/>
</dbReference>
<dbReference type="Pfam" id="PF08241">
    <property type="entry name" value="Methyltransf_11"/>
    <property type="match status" value="1"/>
</dbReference>
<feature type="domain" description="Methyltransferase type 11" evidence="1">
    <location>
        <begin position="50"/>
        <end position="144"/>
    </location>
</feature>
<dbReference type="InterPro" id="IPR013216">
    <property type="entry name" value="Methyltransf_11"/>
</dbReference>
<dbReference type="EMBL" id="NMVI01000012">
    <property type="protein sequence ID" value="OYN88443.1"/>
    <property type="molecule type" value="Genomic_DNA"/>
</dbReference>
<evidence type="ECO:0000259" key="1">
    <source>
        <dbReference type="Pfam" id="PF08241"/>
    </source>
</evidence>
<dbReference type="InterPro" id="IPR029063">
    <property type="entry name" value="SAM-dependent_MTases_sf"/>
</dbReference>
<sequence>MSTYWERFHAERPGAVGEFLTRLEAGHLSPHTWLARSVTPYTGGRHTIVLDVACGDGRMTEALDDADCTVVGLDRSQAQLDRARERTAELRGDHVWLRADATNLPFASHSVDALTCAWGLAAFDDPATAAGEFGRVVRPGGLVAVIAPAMLPLAPGDLRVRTTLNRMLGRPSFPLQRGGVKQLLTVAGLQVVENNHDRYHFTVKDRADAEVLLSGMYLPKASDRRVGRALNWLERRAEEARASGLPGVRVPVPLRRVVALA</sequence>
<organism evidence="2 3">
    <name type="scientific">Parenemella sanctibonifatiensis</name>
    <dbReference type="NCBI Taxonomy" id="2016505"/>
    <lineage>
        <taxon>Bacteria</taxon>
        <taxon>Bacillati</taxon>
        <taxon>Actinomycetota</taxon>
        <taxon>Actinomycetes</taxon>
        <taxon>Propionibacteriales</taxon>
        <taxon>Propionibacteriaceae</taxon>
        <taxon>Parenemella</taxon>
    </lineage>
</organism>
<comment type="caution">
    <text evidence="2">The sequence shown here is derived from an EMBL/GenBank/DDBJ whole genome shotgun (WGS) entry which is preliminary data.</text>
</comment>
<dbReference type="AlphaFoldDB" id="A0A255EK05"/>
<dbReference type="PANTHER" id="PTHR43591">
    <property type="entry name" value="METHYLTRANSFERASE"/>
    <property type="match status" value="1"/>
</dbReference>
<protein>
    <recommendedName>
        <fullName evidence="1">Methyltransferase type 11 domain-containing protein</fullName>
    </recommendedName>
</protein>
<reference evidence="2 3" key="1">
    <citation type="submission" date="2017-07" db="EMBL/GenBank/DDBJ databases">
        <title>Draft whole genome sequences of clinical Proprionibacteriaceae strains.</title>
        <authorList>
            <person name="Bernier A.-M."/>
            <person name="Bernard K."/>
            <person name="Domingo M.-C."/>
        </authorList>
    </citation>
    <scope>NUCLEOTIDE SEQUENCE [LARGE SCALE GENOMIC DNA]</scope>
    <source>
        <strain evidence="2 3">NML 160184</strain>
    </source>
</reference>
<dbReference type="Proteomes" id="UP000216533">
    <property type="component" value="Unassembled WGS sequence"/>
</dbReference>
<accession>A0A255EK05</accession>
<dbReference type="PANTHER" id="PTHR43591:SF24">
    <property type="entry name" value="2-METHOXY-6-POLYPRENYL-1,4-BENZOQUINOL METHYLASE, MITOCHONDRIAL"/>
    <property type="match status" value="1"/>
</dbReference>
<name>A0A255EK05_9ACTN</name>